<organism evidence="1 2">
    <name type="scientific">Pseudomonas kribbensis</name>
    <dbReference type="NCBI Taxonomy" id="1628086"/>
    <lineage>
        <taxon>Bacteria</taxon>
        <taxon>Pseudomonadati</taxon>
        <taxon>Pseudomonadota</taxon>
        <taxon>Gammaproteobacteria</taxon>
        <taxon>Pseudomonadales</taxon>
        <taxon>Pseudomonadaceae</taxon>
        <taxon>Pseudomonas</taxon>
    </lineage>
</organism>
<evidence type="ECO:0000313" key="2">
    <source>
        <dbReference type="Proteomes" id="UP000297555"/>
    </source>
</evidence>
<comment type="caution">
    <text evidence="1">The sequence shown here is derived from an EMBL/GenBank/DDBJ whole genome shotgun (WGS) entry which is preliminary data.</text>
</comment>
<dbReference type="AlphaFoldDB" id="A0A4Y8VN59"/>
<protein>
    <recommendedName>
        <fullName evidence="3">Terminase small subunit</fullName>
    </recommendedName>
</protein>
<gene>
    <name evidence="1" type="ORF">E4J90_09475</name>
</gene>
<dbReference type="EMBL" id="SPDQ01000011">
    <property type="protein sequence ID" value="TFH81798.1"/>
    <property type="molecule type" value="Genomic_DNA"/>
</dbReference>
<evidence type="ECO:0000313" key="1">
    <source>
        <dbReference type="EMBL" id="TFH81798.1"/>
    </source>
</evidence>
<name>A0A4Y8VN59_9PSED</name>
<accession>A0A4Y8VN59</accession>
<sequence>MAAPKKIDYERIEPAWRAGIKSPSQLAFEYTAETGVKVSHAAIIKHFKKLGVPRDLGAKVKAKADSMVMEAMVTGKVSAVTTKRDAEIVLDGALVVANVRVSHRNDISRSRRLASKLLDELDCLTDNRDLFEQLGELLHDPDDKGIDKRNDLYAKVISLPGRSKTMKELSDTLKTLILLERQAYNLDTLPDGGDSGDSSLTIQFVKPSNGN</sequence>
<dbReference type="Proteomes" id="UP000297555">
    <property type="component" value="Unassembled WGS sequence"/>
</dbReference>
<dbReference type="OrthoDB" id="8641910at2"/>
<reference evidence="1 2" key="1">
    <citation type="submission" date="2019-03" db="EMBL/GenBank/DDBJ databases">
        <title>Draft genome sequence of humic substances-degrading Pseudomonas kribbensis CHA-19 from forest soil.</title>
        <authorList>
            <person name="Kim D."/>
        </authorList>
    </citation>
    <scope>NUCLEOTIDE SEQUENCE [LARGE SCALE GENOMIC DNA]</scope>
    <source>
        <strain evidence="1 2">CHA-19</strain>
    </source>
</reference>
<evidence type="ECO:0008006" key="3">
    <source>
        <dbReference type="Google" id="ProtNLM"/>
    </source>
</evidence>
<proteinExistence type="predicted"/>
<dbReference type="RefSeq" id="WP_134826122.1">
    <property type="nucleotide sequence ID" value="NZ_SPDQ01000011.1"/>
</dbReference>